<dbReference type="Pfam" id="PF02482">
    <property type="entry name" value="Ribosomal_S30AE"/>
    <property type="match status" value="1"/>
</dbReference>
<dbReference type="NCBIfam" id="TIGR00741">
    <property type="entry name" value="yfiA"/>
    <property type="match status" value="1"/>
</dbReference>
<sequence>MQTVNVNLPITVTGRGVSVTDSIRDYAIKKVEGLHLDYPRIIEAKVLIDVQGYRQIAEIILFCANHITIDATTEHEDLYAAIDETISKIARRMRKHKTRLLKKQRPRKGSIRHIEEQVFPSSVLDEMQEEEETGFDVEPLIVHKENYKVKPLYRDEAIMEMEMSDRPFIVFENATNHQLCVLYRRRDGDYAMIEPHLQSEQQAE</sequence>
<evidence type="ECO:0000313" key="5">
    <source>
        <dbReference type="EMBL" id="QQL46038.1"/>
    </source>
</evidence>
<proteinExistence type="predicted"/>
<dbReference type="Proteomes" id="UP000475117">
    <property type="component" value="Chromosome"/>
</dbReference>
<dbReference type="AlphaFoldDB" id="A0A6B3L3G2"/>
<name>A0A6B3L3G2_9BACT</name>
<dbReference type="InterPro" id="IPR050574">
    <property type="entry name" value="HPF/YfiA_ribosome-assoc"/>
</dbReference>
<reference evidence="5 6" key="1">
    <citation type="submission" date="2020-12" db="EMBL/GenBank/DDBJ databases">
        <title>Sulforoseuscoccus oceanibium gen. nov., sp. nov., a representative of the phylum Verrucomicrobia with special cytoplasmic membrane, and proposal of Sulforoseuscoccusaceae fam. nov.</title>
        <authorList>
            <person name="Xi F."/>
        </authorList>
    </citation>
    <scope>NUCLEOTIDE SEQUENCE [LARGE SCALE GENOMIC DNA]</scope>
    <source>
        <strain evidence="5 6">T37</strain>
    </source>
</reference>
<dbReference type="CDD" id="cd00552">
    <property type="entry name" value="RaiA"/>
    <property type="match status" value="1"/>
</dbReference>
<keyword evidence="6" id="KW-1185">Reference proteome</keyword>
<dbReference type="KEGG" id="soa:G3M56_005510"/>
<dbReference type="InterPro" id="IPR032528">
    <property type="entry name" value="Ribosom_S30AE_C"/>
</dbReference>
<dbReference type="Gene3D" id="3.30.505.50">
    <property type="entry name" value="Sigma 54 modulation/S30EA ribosomal protein, C-terminal domain"/>
    <property type="match status" value="1"/>
</dbReference>
<evidence type="ECO:0000313" key="6">
    <source>
        <dbReference type="Proteomes" id="UP000475117"/>
    </source>
</evidence>
<dbReference type="GO" id="GO:0045900">
    <property type="term" value="P:negative regulation of translational elongation"/>
    <property type="evidence" value="ECO:0007669"/>
    <property type="project" value="TreeGrafter"/>
</dbReference>
<dbReference type="EMBL" id="CP066776">
    <property type="protein sequence ID" value="QQL46038.1"/>
    <property type="molecule type" value="Genomic_DNA"/>
</dbReference>
<dbReference type="GO" id="GO:0043024">
    <property type="term" value="F:ribosomal small subunit binding"/>
    <property type="evidence" value="ECO:0007669"/>
    <property type="project" value="TreeGrafter"/>
</dbReference>
<dbReference type="InterPro" id="IPR003489">
    <property type="entry name" value="RHF/RaiA"/>
</dbReference>
<dbReference type="PANTHER" id="PTHR33231:SF1">
    <property type="entry name" value="30S RIBOSOMAL PROTEIN"/>
    <property type="match status" value="1"/>
</dbReference>
<gene>
    <name evidence="5" type="primary">raiA</name>
    <name evidence="5" type="ORF">G3M56_005510</name>
</gene>
<evidence type="ECO:0000256" key="3">
    <source>
        <dbReference type="ARBA" id="ARBA00041148"/>
    </source>
</evidence>
<dbReference type="PANTHER" id="PTHR33231">
    <property type="entry name" value="30S RIBOSOMAL PROTEIN"/>
    <property type="match status" value="1"/>
</dbReference>
<keyword evidence="1" id="KW-0810">Translation regulation</keyword>
<evidence type="ECO:0000259" key="4">
    <source>
        <dbReference type="Pfam" id="PF16321"/>
    </source>
</evidence>
<dbReference type="Pfam" id="PF16321">
    <property type="entry name" value="Ribosom_S30AE_C"/>
    <property type="match status" value="1"/>
</dbReference>
<dbReference type="SUPFAM" id="SSF69754">
    <property type="entry name" value="Ribosome binding protein Y (YfiA homologue)"/>
    <property type="match status" value="1"/>
</dbReference>
<evidence type="ECO:0000256" key="2">
    <source>
        <dbReference type="ARBA" id="ARBA00038695"/>
    </source>
</evidence>
<evidence type="ECO:0000256" key="1">
    <source>
        <dbReference type="ARBA" id="ARBA00022845"/>
    </source>
</evidence>
<dbReference type="InterPro" id="IPR036567">
    <property type="entry name" value="RHF-like"/>
</dbReference>
<organism evidence="5 6">
    <name type="scientific">Sulfuriroseicoccus oceanibius</name>
    <dbReference type="NCBI Taxonomy" id="2707525"/>
    <lineage>
        <taxon>Bacteria</taxon>
        <taxon>Pseudomonadati</taxon>
        <taxon>Verrucomicrobiota</taxon>
        <taxon>Verrucomicrobiia</taxon>
        <taxon>Verrucomicrobiales</taxon>
        <taxon>Verrucomicrobiaceae</taxon>
        <taxon>Sulfuriroseicoccus</taxon>
    </lineage>
</organism>
<dbReference type="Gene3D" id="3.30.160.100">
    <property type="entry name" value="Ribosome hibernation promotion factor-like"/>
    <property type="match status" value="1"/>
</dbReference>
<accession>A0A6B3L3G2</accession>
<dbReference type="RefSeq" id="WP_164362653.1">
    <property type="nucleotide sequence ID" value="NZ_CP066776.1"/>
</dbReference>
<feature type="domain" description="Sigma 54 modulation/S30EA ribosomal protein C-terminal" evidence="4">
    <location>
        <begin position="138"/>
        <end position="190"/>
    </location>
</feature>
<dbReference type="InterPro" id="IPR038416">
    <property type="entry name" value="Ribosom_S30AE_C_sf"/>
</dbReference>
<protein>
    <recommendedName>
        <fullName evidence="3">Ribosome hibernation promoting factor</fullName>
    </recommendedName>
</protein>
<comment type="subunit">
    <text evidence="2">Associates exclusively with 100S ribosomes, which are dimers of 70S ribosomes.</text>
</comment>
<dbReference type="GO" id="GO:0022627">
    <property type="term" value="C:cytosolic small ribosomal subunit"/>
    <property type="evidence" value="ECO:0007669"/>
    <property type="project" value="TreeGrafter"/>
</dbReference>